<protein>
    <submittedName>
        <fullName evidence="2">Uncharacterized protein</fullName>
    </submittedName>
</protein>
<organism evidence="2 3">
    <name type="scientific">Aspergillus steynii IBT 23096</name>
    <dbReference type="NCBI Taxonomy" id="1392250"/>
    <lineage>
        <taxon>Eukaryota</taxon>
        <taxon>Fungi</taxon>
        <taxon>Dikarya</taxon>
        <taxon>Ascomycota</taxon>
        <taxon>Pezizomycotina</taxon>
        <taxon>Eurotiomycetes</taxon>
        <taxon>Eurotiomycetidae</taxon>
        <taxon>Eurotiales</taxon>
        <taxon>Aspergillaceae</taxon>
        <taxon>Aspergillus</taxon>
        <taxon>Aspergillus subgen. Circumdati</taxon>
    </lineage>
</organism>
<keyword evidence="3" id="KW-1185">Reference proteome</keyword>
<comment type="caution">
    <text evidence="2">The sequence shown here is derived from an EMBL/GenBank/DDBJ whole genome shotgun (WGS) entry which is preliminary data.</text>
</comment>
<evidence type="ECO:0000313" key="2">
    <source>
        <dbReference type="EMBL" id="PLB48243.1"/>
    </source>
</evidence>
<dbReference type="RefSeq" id="XP_024703545.1">
    <property type="nucleotide sequence ID" value="XM_024849473.1"/>
</dbReference>
<dbReference type="Proteomes" id="UP000234275">
    <property type="component" value="Unassembled WGS sequence"/>
</dbReference>
<name>A0A2I2G5W9_9EURO</name>
<gene>
    <name evidence="2" type="ORF">P170DRAFT_437913</name>
</gene>
<dbReference type="VEuPathDB" id="FungiDB:P170DRAFT_437913"/>
<proteinExistence type="predicted"/>
<reference evidence="2 3" key="1">
    <citation type="submission" date="2016-12" db="EMBL/GenBank/DDBJ databases">
        <title>The genomes of Aspergillus section Nigri reveals drivers in fungal speciation.</title>
        <authorList>
            <consortium name="DOE Joint Genome Institute"/>
            <person name="Vesth T.C."/>
            <person name="Nybo J."/>
            <person name="Theobald S."/>
            <person name="Brandl J."/>
            <person name="Frisvad J.C."/>
            <person name="Nielsen K.F."/>
            <person name="Lyhne E.K."/>
            <person name="Kogle M.E."/>
            <person name="Kuo A."/>
            <person name="Riley R."/>
            <person name="Clum A."/>
            <person name="Nolan M."/>
            <person name="Lipzen A."/>
            <person name="Salamov A."/>
            <person name="Henrissat B."/>
            <person name="Wiebenga A."/>
            <person name="De Vries R.P."/>
            <person name="Grigoriev I.V."/>
            <person name="Mortensen U.H."/>
            <person name="Andersen M.R."/>
            <person name="Baker S.E."/>
        </authorList>
    </citation>
    <scope>NUCLEOTIDE SEQUENCE [LARGE SCALE GENOMIC DNA]</scope>
    <source>
        <strain evidence="2 3">IBT 23096</strain>
    </source>
</reference>
<evidence type="ECO:0000313" key="3">
    <source>
        <dbReference type="Proteomes" id="UP000234275"/>
    </source>
</evidence>
<dbReference type="EMBL" id="MSFO01000005">
    <property type="protein sequence ID" value="PLB48243.1"/>
    <property type="molecule type" value="Genomic_DNA"/>
</dbReference>
<evidence type="ECO:0000256" key="1">
    <source>
        <dbReference type="SAM" id="MobiDB-lite"/>
    </source>
</evidence>
<sequence>MPPTLAWRSDLPPIPRRSSPSVDAWPGPSRQGSGMKKEEGKMPLSRLRTQDFPPRQGENRKLFTMYSICMPACMTGAVSALEYRITIDYDQTIMARVRER</sequence>
<dbReference type="AlphaFoldDB" id="A0A2I2G5W9"/>
<feature type="region of interest" description="Disordered" evidence="1">
    <location>
        <begin position="1"/>
        <end position="57"/>
    </location>
</feature>
<accession>A0A2I2G5W9</accession>
<dbReference type="GeneID" id="36557172"/>